<reference evidence="5 6" key="1">
    <citation type="submission" date="2016-10" db="EMBL/GenBank/DDBJ databases">
        <authorList>
            <person name="de Groot N.N."/>
        </authorList>
    </citation>
    <scope>NUCLEOTIDE SEQUENCE [LARGE SCALE GENOMIC DNA]</scope>
    <source>
        <strain evidence="5 6">CPCC 201354</strain>
    </source>
</reference>
<proteinExistence type="predicted"/>
<dbReference type="GO" id="GO:0003677">
    <property type="term" value="F:DNA binding"/>
    <property type="evidence" value="ECO:0007669"/>
    <property type="project" value="UniProtKB-KW"/>
</dbReference>
<keyword evidence="1" id="KW-0805">Transcription regulation</keyword>
<dbReference type="Pfam" id="PF01022">
    <property type="entry name" value="HTH_5"/>
    <property type="match status" value="1"/>
</dbReference>
<dbReference type="SMART" id="SM00418">
    <property type="entry name" value="HTH_ARSR"/>
    <property type="match status" value="1"/>
</dbReference>
<feature type="domain" description="HTH arsR-type" evidence="4">
    <location>
        <begin position="3"/>
        <end position="97"/>
    </location>
</feature>
<name>A0A1G7ZTN8_9ACTN</name>
<dbReference type="Proteomes" id="UP000198923">
    <property type="component" value="Unassembled WGS sequence"/>
</dbReference>
<dbReference type="InterPro" id="IPR011991">
    <property type="entry name" value="ArsR-like_HTH"/>
</dbReference>
<dbReference type="InterPro" id="IPR001845">
    <property type="entry name" value="HTH_ArsR_DNA-bd_dom"/>
</dbReference>
<dbReference type="InterPro" id="IPR036388">
    <property type="entry name" value="WH-like_DNA-bd_sf"/>
</dbReference>
<evidence type="ECO:0000256" key="2">
    <source>
        <dbReference type="ARBA" id="ARBA00023125"/>
    </source>
</evidence>
<keyword evidence="6" id="KW-1185">Reference proteome</keyword>
<evidence type="ECO:0000259" key="4">
    <source>
        <dbReference type="PROSITE" id="PS50987"/>
    </source>
</evidence>
<accession>A0A1G7ZTN8</accession>
<evidence type="ECO:0000313" key="5">
    <source>
        <dbReference type="EMBL" id="SDH12092.1"/>
    </source>
</evidence>
<dbReference type="PANTHER" id="PTHR43132:SF2">
    <property type="entry name" value="ARSENICAL RESISTANCE OPERON REPRESSOR ARSR-RELATED"/>
    <property type="match status" value="1"/>
</dbReference>
<evidence type="ECO:0000256" key="1">
    <source>
        <dbReference type="ARBA" id="ARBA00023015"/>
    </source>
</evidence>
<dbReference type="PANTHER" id="PTHR43132">
    <property type="entry name" value="ARSENICAL RESISTANCE OPERON REPRESSOR ARSR-RELATED"/>
    <property type="match status" value="1"/>
</dbReference>
<keyword evidence="3" id="KW-0804">Transcription</keyword>
<dbReference type="PROSITE" id="PS50987">
    <property type="entry name" value="HTH_ARSR_2"/>
    <property type="match status" value="1"/>
</dbReference>
<dbReference type="CDD" id="cd00090">
    <property type="entry name" value="HTH_ARSR"/>
    <property type="match status" value="1"/>
</dbReference>
<dbReference type="OrthoDB" id="194599at2"/>
<dbReference type="NCBIfam" id="NF033788">
    <property type="entry name" value="HTH_metalloreg"/>
    <property type="match status" value="1"/>
</dbReference>
<dbReference type="GO" id="GO:0003700">
    <property type="term" value="F:DNA-binding transcription factor activity"/>
    <property type="evidence" value="ECO:0007669"/>
    <property type="project" value="InterPro"/>
</dbReference>
<protein>
    <submittedName>
        <fullName evidence="5">ArsR family transcriptional regulator</fullName>
    </submittedName>
</protein>
<evidence type="ECO:0000256" key="3">
    <source>
        <dbReference type="ARBA" id="ARBA00023163"/>
    </source>
</evidence>
<keyword evidence="2" id="KW-0238">DNA-binding</keyword>
<organism evidence="5 6">
    <name type="scientific">Sinosporangium album</name>
    <dbReference type="NCBI Taxonomy" id="504805"/>
    <lineage>
        <taxon>Bacteria</taxon>
        <taxon>Bacillati</taxon>
        <taxon>Actinomycetota</taxon>
        <taxon>Actinomycetes</taxon>
        <taxon>Streptosporangiales</taxon>
        <taxon>Streptosporangiaceae</taxon>
        <taxon>Sinosporangium</taxon>
    </lineage>
</organism>
<evidence type="ECO:0000313" key="6">
    <source>
        <dbReference type="Proteomes" id="UP000198923"/>
    </source>
</evidence>
<dbReference type="Gene3D" id="1.10.10.10">
    <property type="entry name" value="Winged helix-like DNA-binding domain superfamily/Winged helix DNA-binding domain"/>
    <property type="match status" value="1"/>
</dbReference>
<dbReference type="RefSeq" id="WP_093170896.1">
    <property type="nucleotide sequence ID" value="NZ_FNCN01000011.1"/>
</dbReference>
<sequence length="112" mass="12334">MTSQVPLYQVKAELFRMLGHPIRIRILELLCEGPRPVRELLAETGAEASNLSQHLAMLRKAGIVTSTRELSGVVCALATPEVAEMMTAARRLLTRRLTGQGELLAELRAKGR</sequence>
<dbReference type="STRING" id="504805.SAMN05421505_111200"/>
<dbReference type="InterPro" id="IPR051011">
    <property type="entry name" value="Metal_resp_trans_reg"/>
</dbReference>
<dbReference type="InterPro" id="IPR036390">
    <property type="entry name" value="WH_DNA-bd_sf"/>
</dbReference>
<dbReference type="EMBL" id="FNCN01000011">
    <property type="protein sequence ID" value="SDH12092.1"/>
    <property type="molecule type" value="Genomic_DNA"/>
</dbReference>
<dbReference type="PRINTS" id="PR00778">
    <property type="entry name" value="HTHARSR"/>
</dbReference>
<dbReference type="SUPFAM" id="SSF46785">
    <property type="entry name" value="Winged helix' DNA-binding domain"/>
    <property type="match status" value="1"/>
</dbReference>
<dbReference type="AlphaFoldDB" id="A0A1G7ZTN8"/>
<gene>
    <name evidence="5" type="ORF">SAMN05421505_111200</name>
</gene>